<dbReference type="Gene3D" id="3.40.50.720">
    <property type="entry name" value="NAD(P)-binding Rossmann-like Domain"/>
    <property type="match status" value="1"/>
</dbReference>
<dbReference type="RefSeq" id="WP_248684633.1">
    <property type="nucleotide sequence ID" value="NZ_JALPRY010000025.1"/>
</dbReference>
<dbReference type="PANTHER" id="PTHR12126:SF11">
    <property type="entry name" value="NADH DEHYDROGENASE [UBIQUINONE] 1 ALPHA SUBCOMPLEX SUBUNIT 9, MITOCHONDRIAL"/>
    <property type="match status" value="1"/>
</dbReference>
<reference evidence="3 4" key="1">
    <citation type="submission" date="2022-04" db="EMBL/GenBank/DDBJ databases">
        <title>Rhizobium coralii sp. nov., isolated from coral Turbinaria peltata.</title>
        <authorList>
            <person name="Sun H."/>
        </authorList>
    </citation>
    <scope>NUCLEOTIDE SEQUENCE [LARGE SCALE GENOMIC DNA]</scope>
    <source>
        <strain evidence="3 4">NTR19</strain>
    </source>
</reference>
<protein>
    <submittedName>
        <fullName evidence="3">SDR family oxidoreductase</fullName>
    </submittedName>
</protein>
<name>A0ABT0IWQ8_9HYPH</name>
<dbReference type="SUPFAM" id="SSF51735">
    <property type="entry name" value="NAD(P)-binding Rossmann-fold domains"/>
    <property type="match status" value="1"/>
</dbReference>
<dbReference type="InterPro" id="IPR036291">
    <property type="entry name" value="NAD(P)-bd_dom_sf"/>
</dbReference>
<dbReference type="PANTHER" id="PTHR12126">
    <property type="entry name" value="NADH-UBIQUINONE OXIDOREDUCTASE 39 KDA SUBUNIT-RELATED"/>
    <property type="match status" value="1"/>
</dbReference>
<proteinExistence type="predicted"/>
<dbReference type="PRINTS" id="PR01397">
    <property type="entry name" value="DHBDHDRGNASE"/>
</dbReference>
<feature type="transmembrane region" description="Helical" evidence="1">
    <location>
        <begin position="312"/>
        <end position="332"/>
    </location>
</feature>
<evidence type="ECO:0000313" key="3">
    <source>
        <dbReference type="EMBL" id="MCK8782322.1"/>
    </source>
</evidence>
<evidence type="ECO:0000313" key="4">
    <source>
        <dbReference type="Proteomes" id="UP001202827"/>
    </source>
</evidence>
<dbReference type="InterPro" id="IPR016040">
    <property type="entry name" value="NAD(P)-bd_dom"/>
</dbReference>
<keyword evidence="4" id="KW-1185">Reference proteome</keyword>
<dbReference type="Pfam" id="PF13781">
    <property type="entry name" value="DoxX_3"/>
    <property type="match status" value="1"/>
</dbReference>
<evidence type="ECO:0000256" key="1">
    <source>
        <dbReference type="SAM" id="Phobius"/>
    </source>
</evidence>
<gene>
    <name evidence="3" type="ORF">M0654_20290</name>
</gene>
<evidence type="ECO:0000259" key="2">
    <source>
        <dbReference type="Pfam" id="PF13460"/>
    </source>
</evidence>
<dbReference type="Proteomes" id="UP001202827">
    <property type="component" value="Unassembled WGS sequence"/>
</dbReference>
<feature type="domain" description="NAD(P)-binding" evidence="2">
    <location>
        <begin position="7"/>
        <end position="154"/>
    </location>
</feature>
<feature type="transmembrane region" description="Helical" evidence="1">
    <location>
        <begin position="352"/>
        <end position="373"/>
    </location>
</feature>
<feature type="transmembrane region" description="Helical" evidence="1">
    <location>
        <begin position="380"/>
        <end position="398"/>
    </location>
</feature>
<organism evidence="3 4">
    <name type="scientific">Neorhizobium turbinariae</name>
    <dbReference type="NCBI Taxonomy" id="2937795"/>
    <lineage>
        <taxon>Bacteria</taxon>
        <taxon>Pseudomonadati</taxon>
        <taxon>Pseudomonadota</taxon>
        <taxon>Alphaproteobacteria</taxon>
        <taxon>Hyphomicrobiales</taxon>
        <taxon>Rhizobiaceae</taxon>
        <taxon>Rhizobium/Agrobacterium group</taxon>
        <taxon>Neorhizobium</taxon>
    </lineage>
</organism>
<comment type="caution">
    <text evidence="3">The sequence shown here is derived from an EMBL/GenBank/DDBJ whole genome shotgun (WGS) entry which is preliminary data.</text>
</comment>
<dbReference type="InterPro" id="IPR003560">
    <property type="entry name" value="DHB_DH"/>
</dbReference>
<dbReference type="InterPro" id="IPR051207">
    <property type="entry name" value="ComplexI_NDUFA9_subunit"/>
</dbReference>
<accession>A0ABT0IWQ8</accession>
<dbReference type="EMBL" id="JALPRY010000025">
    <property type="protein sequence ID" value="MCK8782322.1"/>
    <property type="molecule type" value="Genomic_DNA"/>
</dbReference>
<keyword evidence="1" id="KW-0472">Membrane</keyword>
<keyword evidence="1" id="KW-0812">Transmembrane</keyword>
<feature type="transmembrane region" description="Helical" evidence="1">
    <location>
        <begin position="410"/>
        <end position="427"/>
    </location>
</feature>
<sequence>MRVLLLGANGFIGSSILLRLMSSGHAVTGLARHPNRAACKWPGAGWIKSDLSKMLHSDDWRSLVEDHDVIVNCAGVLQDGLSDDLAATQEQSMRALYERASSAGNKRIVQISASDNRRSGHLPFMATKRRADDALATSGVEYIILRPALVLGRDAHAGSALIRALASTPFAVPLLHADSSVQTVAVDDVADIVAMAVEGALPGGTDIELAAPERLTLGQLVQLHRQWLGLPSARVVQVPSWFGSMISPFADLAGRLGWRSPLRSTALAVMEHGVTTQFELPDLPAGLALRTAQQALGANPSGVQDLWFARLYLLKPVVIVSISAFWFLSGTVPLADPSRAAAHFEPFMTPSLALALTLAACAIDIALGLFILIRPFTRKALIAMLVVAFSYLLGGTLLKPDLWLDPLGPLVKVLPFLSLCVVALAILDER</sequence>
<keyword evidence="1" id="KW-1133">Transmembrane helix</keyword>
<dbReference type="InterPro" id="IPR025695">
    <property type="entry name" value="DoxX-like"/>
</dbReference>
<dbReference type="Pfam" id="PF13460">
    <property type="entry name" value="NAD_binding_10"/>
    <property type="match status" value="1"/>
</dbReference>